<evidence type="ECO:0000256" key="11">
    <source>
        <dbReference type="ARBA" id="ARBA00043265"/>
    </source>
</evidence>
<dbReference type="InterPro" id="IPR003599">
    <property type="entry name" value="Ig_sub"/>
</dbReference>
<evidence type="ECO:0000256" key="8">
    <source>
        <dbReference type="ARBA" id="ARBA00023136"/>
    </source>
</evidence>
<comment type="subcellular location">
    <subcellularLocation>
        <location evidence="1">Cell membrane</location>
    </subcellularLocation>
    <subcellularLocation>
        <location evidence="2">Secreted</location>
    </subcellularLocation>
</comment>
<dbReference type="GeneTree" id="ENSGT01050000244936"/>
<keyword evidence="4" id="KW-0964">Secreted</keyword>
<evidence type="ECO:0000313" key="13">
    <source>
        <dbReference type="Ensembl" id="ENSLACP00000000960.1"/>
    </source>
</evidence>
<evidence type="ECO:0000256" key="4">
    <source>
        <dbReference type="ARBA" id="ARBA00022525"/>
    </source>
</evidence>
<reference evidence="14" key="1">
    <citation type="submission" date="2011-08" db="EMBL/GenBank/DDBJ databases">
        <title>The draft genome of Latimeria chalumnae.</title>
        <authorList>
            <person name="Di Palma F."/>
            <person name="Alfoldi J."/>
            <person name="Johnson J."/>
            <person name="Berlin A."/>
            <person name="Gnerre S."/>
            <person name="Jaffe D."/>
            <person name="MacCallum I."/>
            <person name="Young S."/>
            <person name="Walker B.J."/>
            <person name="Lander E."/>
            <person name="Lindblad-Toh K."/>
        </authorList>
    </citation>
    <scope>NUCLEOTIDE SEQUENCE [LARGE SCALE GENOMIC DNA]</scope>
    <source>
        <strain evidence="14">Wild caught</strain>
    </source>
</reference>
<dbReference type="PROSITE" id="PS50835">
    <property type="entry name" value="IG_LIKE"/>
    <property type="match status" value="2"/>
</dbReference>
<evidence type="ECO:0000256" key="10">
    <source>
        <dbReference type="ARBA" id="ARBA00023319"/>
    </source>
</evidence>
<dbReference type="STRING" id="7897.ENSLACP00000000960"/>
<dbReference type="SMART" id="SM00406">
    <property type="entry name" value="IGv"/>
    <property type="match status" value="2"/>
</dbReference>
<dbReference type="InterPro" id="IPR007110">
    <property type="entry name" value="Ig-like_dom"/>
</dbReference>
<dbReference type="GO" id="GO:0002250">
    <property type="term" value="P:adaptive immune response"/>
    <property type="evidence" value="ECO:0007669"/>
    <property type="project" value="UniProtKB-KW"/>
</dbReference>
<evidence type="ECO:0000256" key="6">
    <source>
        <dbReference type="ARBA" id="ARBA00022859"/>
    </source>
</evidence>
<dbReference type="Ensembl" id="ENSLACT00000000969.1">
    <property type="protein sequence ID" value="ENSLACP00000000960.1"/>
    <property type="gene ID" value="ENSLACG00000000858.1"/>
</dbReference>
<evidence type="ECO:0000256" key="7">
    <source>
        <dbReference type="ARBA" id="ARBA00023130"/>
    </source>
</evidence>
<dbReference type="InterPro" id="IPR013106">
    <property type="entry name" value="Ig_V-set"/>
</dbReference>
<dbReference type="Gene3D" id="2.60.40.10">
    <property type="entry name" value="Immunoglobulins"/>
    <property type="match status" value="2"/>
</dbReference>
<proteinExistence type="predicted"/>
<dbReference type="GO" id="GO:0005576">
    <property type="term" value="C:extracellular region"/>
    <property type="evidence" value="ECO:0007669"/>
    <property type="project" value="UniProtKB-SubCell"/>
</dbReference>
<dbReference type="GO" id="GO:0005886">
    <property type="term" value="C:plasma membrane"/>
    <property type="evidence" value="ECO:0007669"/>
    <property type="project" value="UniProtKB-SubCell"/>
</dbReference>
<organism evidence="13 14">
    <name type="scientific">Latimeria chalumnae</name>
    <name type="common">Coelacanth</name>
    <dbReference type="NCBI Taxonomy" id="7897"/>
    <lineage>
        <taxon>Eukaryota</taxon>
        <taxon>Metazoa</taxon>
        <taxon>Chordata</taxon>
        <taxon>Craniata</taxon>
        <taxon>Vertebrata</taxon>
        <taxon>Euteleostomi</taxon>
        <taxon>Coelacanthiformes</taxon>
        <taxon>Coelacanthidae</taxon>
        <taxon>Latimeria</taxon>
    </lineage>
</organism>
<evidence type="ECO:0000256" key="5">
    <source>
        <dbReference type="ARBA" id="ARBA00022729"/>
    </source>
</evidence>
<sequence length="241" mass="26966">QIILTESGGDVKKLGESLKLSCKASGFTFSSYGMHWVRQPTGKGLEWVGVIWYDASRTEYSQNVKGRFTISRDNSNSFLYLQMNSLRVEDTAMYYCTRDPQYSFATVGYNFSLQGKQNSTYCRYTGDGLGSRERFNKVQSAIVLTQSGAEAKKPGESVKLSCTPSGYSYTSYNLQWIRQVSGKGLEYIGYQSTGSGSAGYHPSFQGRFTISEEISLTTTYLQISSLKVEDTAMYYCARQSQ</sequence>
<evidence type="ECO:0000256" key="1">
    <source>
        <dbReference type="ARBA" id="ARBA00004236"/>
    </source>
</evidence>
<keyword evidence="3" id="KW-1003">Cell membrane</keyword>
<protein>
    <recommendedName>
        <fullName evidence="12">Ig-like domain-containing protein</fullName>
    </recommendedName>
</protein>
<name>H2ZU89_LATCH</name>
<feature type="domain" description="Ig-like" evidence="12">
    <location>
        <begin position="140"/>
        <end position="241"/>
    </location>
</feature>
<keyword evidence="7" id="KW-1064">Adaptive immunity</keyword>
<dbReference type="SUPFAM" id="SSF48726">
    <property type="entry name" value="Immunoglobulin"/>
    <property type="match status" value="2"/>
</dbReference>
<dbReference type="InterPro" id="IPR050199">
    <property type="entry name" value="IgHV"/>
</dbReference>
<dbReference type="InterPro" id="IPR013783">
    <property type="entry name" value="Ig-like_fold"/>
</dbReference>
<dbReference type="SMART" id="SM00409">
    <property type="entry name" value="IG"/>
    <property type="match status" value="2"/>
</dbReference>
<dbReference type="eggNOG" id="ENOG502SQQV">
    <property type="taxonomic scope" value="Eukaryota"/>
</dbReference>
<dbReference type="FunFam" id="2.60.40.10:FF:001259">
    <property type="entry name" value="Immunoglobulin heavy variable 13-2"/>
    <property type="match status" value="1"/>
</dbReference>
<keyword evidence="9" id="KW-1015">Disulfide bond</keyword>
<dbReference type="OMA" id="FCVRETQ"/>
<keyword evidence="11" id="KW-1280">Immunoglobulin</keyword>
<dbReference type="FunFam" id="2.60.40.10:FF:001072">
    <property type="entry name" value="Immunoglobulin heavy variable V1-24"/>
    <property type="match status" value="1"/>
</dbReference>
<dbReference type="EMBL" id="AFYH01256692">
    <property type="status" value="NOT_ANNOTATED_CDS"/>
    <property type="molecule type" value="Genomic_DNA"/>
</dbReference>
<evidence type="ECO:0000256" key="9">
    <source>
        <dbReference type="ARBA" id="ARBA00023157"/>
    </source>
</evidence>
<dbReference type="PANTHER" id="PTHR23266">
    <property type="entry name" value="IMMUNOGLOBULIN HEAVY CHAIN"/>
    <property type="match status" value="1"/>
</dbReference>
<keyword evidence="14" id="KW-1185">Reference proteome</keyword>
<evidence type="ECO:0000313" key="14">
    <source>
        <dbReference type="Proteomes" id="UP000008672"/>
    </source>
</evidence>
<keyword evidence="8" id="KW-0472">Membrane</keyword>
<dbReference type="InterPro" id="IPR036179">
    <property type="entry name" value="Ig-like_dom_sf"/>
</dbReference>
<dbReference type="GO" id="GO:0019814">
    <property type="term" value="C:immunoglobulin complex"/>
    <property type="evidence" value="ECO:0007669"/>
    <property type="project" value="UniProtKB-KW"/>
</dbReference>
<reference evidence="13" key="2">
    <citation type="submission" date="2025-08" db="UniProtKB">
        <authorList>
            <consortium name="Ensembl"/>
        </authorList>
    </citation>
    <scope>IDENTIFICATION</scope>
</reference>
<keyword evidence="5" id="KW-0732">Signal</keyword>
<dbReference type="HOGENOM" id="CLU_077975_1_2_1"/>
<evidence type="ECO:0000256" key="3">
    <source>
        <dbReference type="ARBA" id="ARBA00022475"/>
    </source>
</evidence>
<reference evidence="13" key="3">
    <citation type="submission" date="2025-09" db="UniProtKB">
        <authorList>
            <consortium name="Ensembl"/>
        </authorList>
    </citation>
    <scope>IDENTIFICATION</scope>
</reference>
<feature type="domain" description="Ig-like" evidence="12">
    <location>
        <begin position="15"/>
        <end position="97"/>
    </location>
</feature>
<evidence type="ECO:0000259" key="12">
    <source>
        <dbReference type="PROSITE" id="PS50835"/>
    </source>
</evidence>
<keyword evidence="10" id="KW-0393">Immunoglobulin domain</keyword>
<dbReference type="Pfam" id="PF07686">
    <property type="entry name" value="V-set"/>
    <property type="match status" value="2"/>
</dbReference>
<dbReference type="Proteomes" id="UP000008672">
    <property type="component" value="Unassembled WGS sequence"/>
</dbReference>
<keyword evidence="6" id="KW-0391">Immunity</keyword>
<dbReference type="InParanoid" id="H2ZU89"/>
<dbReference type="AlphaFoldDB" id="H2ZU89"/>
<evidence type="ECO:0000256" key="2">
    <source>
        <dbReference type="ARBA" id="ARBA00004613"/>
    </source>
</evidence>
<accession>H2ZU89</accession>